<evidence type="ECO:0000313" key="2">
    <source>
        <dbReference type="Proteomes" id="UP000076502"/>
    </source>
</evidence>
<name>A0A154NWE2_DUFNO</name>
<organism evidence="1 2">
    <name type="scientific">Dufourea novaeangliae</name>
    <name type="common">Sweat bee</name>
    <dbReference type="NCBI Taxonomy" id="178035"/>
    <lineage>
        <taxon>Eukaryota</taxon>
        <taxon>Metazoa</taxon>
        <taxon>Ecdysozoa</taxon>
        <taxon>Arthropoda</taxon>
        <taxon>Hexapoda</taxon>
        <taxon>Insecta</taxon>
        <taxon>Pterygota</taxon>
        <taxon>Neoptera</taxon>
        <taxon>Endopterygota</taxon>
        <taxon>Hymenoptera</taxon>
        <taxon>Apocrita</taxon>
        <taxon>Aculeata</taxon>
        <taxon>Apoidea</taxon>
        <taxon>Anthophila</taxon>
        <taxon>Halictidae</taxon>
        <taxon>Rophitinae</taxon>
        <taxon>Dufourea</taxon>
    </lineage>
</organism>
<accession>A0A154NWE2</accession>
<keyword evidence="2" id="KW-1185">Reference proteome</keyword>
<proteinExistence type="predicted"/>
<dbReference type="EMBL" id="KQ434772">
    <property type="protein sequence ID" value="KZC03872.1"/>
    <property type="molecule type" value="Genomic_DNA"/>
</dbReference>
<sequence length="61" mass="6674">MENLRWVENFRTTNVIQCYANSGFSGVENKNFRGYDPELSTGLGSLEVVGGGEGVFGLNQD</sequence>
<dbReference type="AlphaFoldDB" id="A0A154NWE2"/>
<gene>
    <name evidence="1" type="ORF">WN55_00051</name>
</gene>
<dbReference type="Proteomes" id="UP000076502">
    <property type="component" value="Unassembled WGS sequence"/>
</dbReference>
<evidence type="ECO:0000313" key="1">
    <source>
        <dbReference type="EMBL" id="KZC03872.1"/>
    </source>
</evidence>
<protein>
    <submittedName>
        <fullName evidence="1">Uncharacterized protein</fullName>
    </submittedName>
</protein>
<reference evidence="1 2" key="1">
    <citation type="submission" date="2015-07" db="EMBL/GenBank/DDBJ databases">
        <title>The genome of Dufourea novaeangliae.</title>
        <authorList>
            <person name="Pan H."/>
            <person name="Kapheim K."/>
        </authorList>
    </citation>
    <scope>NUCLEOTIDE SEQUENCE [LARGE SCALE GENOMIC DNA]</scope>
    <source>
        <strain evidence="1">0120121106</strain>
        <tissue evidence="1">Whole body</tissue>
    </source>
</reference>